<dbReference type="PANTHER" id="PTHR35546">
    <property type="entry name" value="F-BOX PROTEIN INTERACTION DOMAIN PROTEIN-RELATED"/>
    <property type="match status" value="1"/>
</dbReference>
<dbReference type="EMBL" id="CM009297">
    <property type="protein sequence ID" value="PNT21838.1"/>
    <property type="molecule type" value="Genomic_DNA"/>
</dbReference>
<gene>
    <name evidence="2" type="ORF">POPTR_008G000200</name>
</gene>
<dbReference type="AlphaFoldDB" id="B9NES8"/>
<dbReference type="SMART" id="SM00256">
    <property type="entry name" value="FBOX"/>
    <property type="match status" value="1"/>
</dbReference>
<evidence type="ECO:0000313" key="3">
    <source>
        <dbReference type="Proteomes" id="UP000006729"/>
    </source>
</evidence>
<dbReference type="InterPro" id="IPR001810">
    <property type="entry name" value="F-box_dom"/>
</dbReference>
<dbReference type="PROSITE" id="PS50181">
    <property type="entry name" value="FBOX"/>
    <property type="match status" value="1"/>
</dbReference>
<dbReference type="InParanoid" id="B9NES8"/>
<protein>
    <recommendedName>
        <fullName evidence="1">F-box domain-containing protein</fullName>
    </recommendedName>
</protein>
<organism evidence="2 3">
    <name type="scientific">Populus trichocarpa</name>
    <name type="common">Western balsam poplar</name>
    <name type="synonym">Populus balsamifera subsp. trichocarpa</name>
    <dbReference type="NCBI Taxonomy" id="3694"/>
    <lineage>
        <taxon>Eukaryota</taxon>
        <taxon>Viridiplantae</taxon>
        <taxon>Streptophyta</taxon>
        <taxon>Embryophyta</taxon>
        <taxon>Tracheophyta</taxon>
        <taxon>Spermatophyta</taxon>
        <taxon>Magnoliopsida</taxon>
        <taxon>eudicotyledons</taxon>
        <taxon>Gunneridae</taxon>
        <taxon>Pentapetalae</taxon>
        <taxon>rosids</taxon>
        <taxon>fabids</taxon>
        <taxon>Malpighiales</taxon>
        <taxon>Salicaceae</taxon>
        <taxon>Saliceae</taxon>
        <taxon>Populus</taxon>
    </lineage>
</organism>
<dbReference type="SUPFAM" id="SSF81383">
    <property type="entry name" value="F-box domain"/>
    <property type="match status" value="1"/>
</dbReference>
<evidence type="ECO:0000259" key="1">
    <source>
        <dbReference type="PROSITE" id="PS50181"/>
    </source>
</evidence>
<keyword evidence="3" id="KW-1185">Reference proteome</keyword>
<dbReference type="InterPro" id="IPR036047">
    <property type="entry name" value="F-box-like_dom_sf"/>
</dbReference>
<sequence>MATSLDGKAGESKNCSCASFPCSSLPDDVLVEILCRVTDRKHLIRLKSVCKCWNNLITDTCVLKVSDSSHLHGFIYLALRVNSGKTYIDYIPCAMAPAVAPEPHKFIKSYSSLLPSDLARGDFLDCCNDLLLFVEGPIPRYYICNPVTKQRMAIPRDFTLKNICTASLAFDPFKSLHY</sequence>
<dbReference type="Proteomes" id="UP000006729">
    <property type="component" value="Chromosome 8"/>
</dbReference>
<dbReference type="PANTHER" id="PTHR35546:SF114">
    <property type="entry name" value="F-BOX DOMAIN-CONTAINING PROTEIN"/>
    <property type="match status" value="1"/>
</dbReference>
<name>B9NES8_POPTR</name>
<dbReference type="Pfam" id="PF12937">
    <property type="entry name" value="F-box-like"/>
    <property type="match status" value="1"/>
</dbReference>
<evidence type="ECO:0000313" key="2">
    <source>
        <dbReference type="EMBL" id="PNT21838.1"/>
    </source>
</evidence>
<dbReference type="InterPro" id="IPR055290">
    <property type="entry name" value="At3g26010-like"/>
</dbReference>
<accession>B9NES8</accession>
<dbReference type="HOGENOM" id="CLU_1513055_0_0_1"/>
<feature type="domain" description="F-box" evidence="1">
    <location>
        <begin position="19"/>
        <end position="66"/>
    </location>
</feature>
<proteinExistence type="predicted"/>
<dbReference type="Gene3D" id="1.20.1280.50">
    <property type="match status" value="1"/>
</dbReference>
<reference evidence="2 3" key="1">
    <citation type="journal article" date="2006" name="Science">
        <title>The genome of black cottonwood, Populus trichocarpa (Torr. &amp; Gray).</title>
        <authorList>
            <person name="Tuskan G.A."/>
            <person name="Difazio S."/>
            <person name="Jansson S."/>
            <person name="Bohlmann J."/>
            <person name="Grigoriev I."/>
            <person name="Hellsten U."/>
            <person name="Putnam N."/>
            <person name="Ralph S."/>
            <person name="Rombauts S."/>
            <person name="Salamov A."/>
            <person name="Schein J."/>
            <person name="Sterck L."/>
            <person name="Aerts A."/>
            <person name="Bhalerao R.R."/>
            <person name="Bhalerao R.P."/>
            <person name="Blaudez D."/>
            <person name="Boerjan W."/>
            <person name="Brun A."/>
            <person name="Brunner A."/>
            <person name="Busov V."/>
            <person name="Campbell M."/>
            <person name="Carlson J."/>
            <person name="Chalot M."/>
            <person name="Chapman J."/>
            <person name="Chen G.L."/>
            <person name="Cooper D."/>
            <person name="Coutinho P.M."/>
            <person name="Couturier J."/>
            <person name="Covert S."/>
            <person name="Cronk Q."/>
            <person name="Cunningham R."/>
            <person name="Davis J."/>
            <person name="Degroeve S."/>
            <person name="Dejardin A."/>
            <person name="Depamphilis C."/>
            <person name="Detter J."/>
            <person name="Dirks B."/>
            <person name="Dubchak I."/>
            <person name="Duplessis S."/>
            <person name="Ehlting J."/>
            <person name="Ellis B."/>
            <person name="Gendler K."/>
            <person name="Goodstein D."/>
            <person name="Gribskov M."/>
            <person name="Grimwood J."/>
            <person name="Groover A."/>
            <person name="Gunter L."/>
            <person name="Hamberger B."/>
            <person name="Heinze B."/>
            <person name="Helariutta Y."/>
            <person name="Henrissat B."/>
            <person name="Holligan D."/>
            <person name="Holt R."/>
            <person name="Huang W."/>
            <person name="Islam-Faridi N."/>
            <person name="Jones S."/>
            <person name="Jones-Rhoades M."/>
            <person name="Jorgensen R."/>
            <person name="Joshi C."/>
            <person name="Kangasjarvi J."/>
            <person name="Karlsson J."/>
            <person name="Kelleher C."/>
            <person name="Kirkpatrick R."/>
            <person name="Kirst M."/>
            <person name="Kohler A."/>
            <person name="Kalluri U."/>
            <person name="Larimer F."/>
            <person name="Leebens-Mack J."/>
            <person name="Leple J.C."/>
            <person name="Locascio P."/>
            <person name="Lou Y."/>
            <person name="Lucas S."/>
            <person name="Martin F."/>
            <person name="Montanini B."/>
            <person name="Napoli C."/>
            <person name="Nelson D.R."/>
            <person name="Nelson C."/>
            <person name="Nieminen K."/>
            <person name="Nilsson O."/>
            <person name="Pereda V."/>
            <person name="Peter G."/>
            <person name="Philippe R."/>
            <person name="Pilate G."/>
            <person name="Poliakov A."/>
            <person name="Razumovskaya J."/>
            <person name="Richardson P."/>
            <person name="Rinaldi C."/>
            <person name="Ritland K."/>
            <person name="Rouze P."/>
            <person name="Ryaboy D."/>
            <person name="Schmutz J."/>
            <person name="Schrader J."/>
            <person name="Segerman B."/>
            <person name="Shin H."/>
            <person name="Siddiqui A."/>
            <person name="Sterky F."/>
            <person name="Terry A."/>
            <person name="Tsai C.J."/>
            <person name="Uberbacher E."/>
            <person name="Unneberg P."/>
            <person name="Vahala J."/>
            <person name="Wall K."/>
            <person name="Wessler S."/>
            <person name="Yang G."/>
            <person name="Yin T."/>
            <person name="Douglas C."/>
            <person name="Marra M."/>
            <person name="Sandberg G."/>
            <person name="Van de Peer Y."/>
            <person name="Rokhsar D."/>
        </authorList>
    </citation>
    <scope>NUCLEOTIDE SEQUENCE [LARGE SCALE GENOMIC DNA]</scope>
    <source>
        <strain evidence="3">cv. Nisqually</strain>
    </source>
</reference>
<dbReference type="CDD" id="cd22157">
    <property type="entry name" value="F-box_AtFBW1-like"/>
    <property type="match status" value="1"/>
</dbReference>